<dbReference type="SUPFAM" id="SSF52540">
    <property type="entry name" value="P-loop containing nucleoside triphosphate hydrolases"/>
    <property type="match status" value="1"/>
</dbReference>
<keyword evidence="2" id="KW-0067">ATP-binding</keyword>
<dbReference type="GO" id="GO:0016787">
    <property type="term" value="F:hydrolase activity"/>
    <property type="evidence" value="ECO:0007669"/>
    <property type="project" value="InterPro"/>
</dbReference>
<dbReference type="EMBL" id="AEUV02000002">
    <property type="protein sequence ID" value="EHI75494.1"/>
    <property type="molecule type" value="Genomic_DNA"/>
</dbReference>
<dbReference type="PROSITE" id="PS51192">
    <property type="entry name" value="HELICASE_ATP_BIND_1"/>
    <property type="match status" value="1"/>
</dbReference>
<evidence type="ECO:0000313" key="7">
    <source>
        <dbReference type="EMBL" id="EHI75494.1"/>
    </source>
</evidence>
<dbReference type="InterPro" id="IPR014001">
    <property type="entry name" value="Helicase_ATP-bd"/>
</dbReference>
<evidence type="ECO:0000256" key="1">
    <source>
        <dbReference type="ARBA" id="ARBA00022741"/>
    </source>
</evidence>
<evidence type="ECO:0000256" key="2">
    <source>
        <dbReference type="ARBA" id="ARBA00022840"/>
    </source>
</evidence>
<evidence type="ECO:0000259" key="6">
    <source>
        <dbReference type="PROSITE" id="PS51194"/>
    </source>
</evidence>
<dbReference type="SMART" id="SM00487">
    <property type="entry name" value="DEXDc"/>
    <property type="match status" value="1"/>
</dbReference>
<dbReference type="GO" id="GO:0006302">
    <property type="term" value="P:double-strand break repair"/>
    <property type="evidence" value="ECO:0007669"/>
    <property type="project" value="TreeGrafter"/>
</dbReference>
<protein>
    <submittedName>
        <fullName evidence="7">Competence protein F family protein</fullName>
    </submittedName>
</protein>
<name>G5JMH3_STRCG</name>
<keyword evidence="3" id="KW-0238">DNA-binding</keyword>
<feature type="domain" description="Helicase C-terminal" evidence="6">
    <location>
        <begin position="286"/>
        <end position="432"/>
    </location>
</feature>
<evidence type="ECO:0000256" key="3">
    <source>
        <dbReference type="ARBA" id="ARBA00023125"/>
    </source>
</evidence>
<dbReference type="InterPro" id="IPR027417">
    <property type="entry name" value="P-loop_NTPase"/>
</dbReference>
<dbReference type="GO" id="GO:0043138">
    <property type="term" value="F:3'-5' DNA helicase activity"/>
    <property type="evidence" value="ECO:0007669"/>
    <property type="project" value="TreeGrafter"/>
</dbReference>
<keyword evidence="4" id="KW-0227">DNA damage</keyword>
<evidence type="ECO:0000259" key="5">
    <source>
        <dbReference type="PROSITE" id="PS51192"/>
    </source>
</evidence>
<feature type="domain" description="Helicase ATP-binding" evidence="5">
    <location>
        <begin position="107"/>
        <end position="257"/>
    </location>
</feature>
<reference evidence="7" key="1">
    <citation type="submission" date="2011-07" db="EMBL/GenBank/DDBJ databases">
        <authorList>
            <person name="Stanhope M.J."/>
            <person name="Durkin A.S."/>
            <person name="Hostetler J."/>
            <person name="Kim M."/>
            <person name="Radune D."/>
            <person name="Singh I."/>
            <person name="Town C.D."/>
        </authorList>
    </citation>
    <scope>NUCLEOTIDE SEQUENCE [LARGE SCALE GENOMIC DNA]</scope>
    <source>
        <strain evidence="7">HS-6</strain>
    </source>
</reference>
<dbReference type="GO" id="GO:0003677">
    <property type="term" value="F:DNA binding"/>
    <property type="evidence" value="ECO:0007669"/>
    <property type="project" value="UniProtKB-KW"/>
</dbReference>
<keyword evidence="8" id="KW-1185">Reference proteome</keyword>
<gene>
    <name evidence="7" type="ORF">STRCR_0004</name>
</gene>
<dbReference type="GO" id="GO:0005524">
    <property type="term" value="F:ATP binding"/>
    <property type="evidence" value="ECO:0007669"/>
    <property type="project" value="UniProtKB-KW"/>
</dbReference>
<dbReference type="GO" id="GO:0009432">
    <property type="term" value="P:SOS response"/>
    <property type="evidence" value="ECO:0007669"/>
    <property type="project" value="UniProtKB-KW"/>
</dbReference>
<dbReference type="PROSITE" id="PS51194">
    <property type="entry name" value="HELICASE_CTER"/>
    <property type="match status" value="1"/>
</dbReference>
<dbReference type="OrthoDB" id="2077914at2"/>
<dbReference type="eggNOG" id="COG4098">
    <property type="taxonomic scope" value="Bacteria"/>
</dbReference>
<dbReference type="Pfam" id="PF04851">
    <property type="entry name" value="ResIII"/>
    <property type="match status" value="1"/>
</dbReference>
<sequence length="432" mass="49269">MENLENYYGRQFLSWQLSPALKAHAQTVPATFKKSGKIYCSRCNSYLLPDWVLPDGSYYCRNCIAFGRVTSTDQLCYFKQKAFSFASYLNWQGQLTSYQQEISDKLVSAVEKREDILVHAVTGSGKTEMTYQAVASVLQKGEAVALVSPRIDVCRELYQRFRRDFTCPISLLHSGSENYHRSPLLISTVHQLFKFRQAFELIIIDEVDAFPYVDDQSLYQAVANALKPQGAKIFLTATSTDNLDKAVRKKQIKEVHLARRFHAHPLVLPKLIWLANLDVKVKGGKLPAKLLSDIKRQRKTGYPLLLFYPTIKEGQQLAQLLQNYLPEEKIGFISSRTDQRLDLVQDFRDGRINLLVSSTILERGVTFPKIDLFVLDAHHKLYTKSSLIQIAGRVGRSSERPTGSLRFYHRGVTKAMRQAVSDIKMMNKRGGF</sequence>
<dbReference type="GO" id="GO:0006270">
    <property type="term" value="P:DNA replication initiation"/>
    <property type="evidence" value="ECO:0007669"/>
    <property type="project" value="TreeGrafter"/>
</dbReference>
<dbReference type="Gene3D" id="3.40.50.300">
    <property type="entry name" value="P-loop containing nucleotide triphosphate hydrolases"/>
    <property type="match status" value="2"/>
</dbReference>
<dbReference type="GO" id="GO:0006310">
    <property type="term" value="P:DNA recombination"/>
    <property type="evidence" value="ECO:0007669"/>
    <property type="project" value="TreeGrafter"/>
</dbReference>
<evidence type="ECO:0000313" key="8">
    <source>
        <dbReference type="Proteomes" id="UP000004322"/>
    </source>
</evidence>
<dbReference type="AlphaFoldDB" id="G5JMH3"/>
<dbReference type="InterPro" id="IPR006935">
    <property type="entry name" value="Helicase/UvrB_N"/>
</dbReference>
<dbReference type="RefSeq" id="WP_004229957.1">
    <property type="nucleotide sequence ID" value="NZ_AEUV02000002.1"/>
</dbReference>
<proteinExistence type="predicted"/>
<dbReference type="InterPro" id="IPR001650">
    <property type="entry name" value="Helicase_C-like"/>
</dbReference>
<dbReference type="PANTHER" id="PTHR30580">
    <property type="entry name" value="PRIMOSOMAL PROTEIN N"/>
    <property type="match status" value="1"/>
</dbReference>
<organism evidence="7 8">
    <name type="scientific">Streptococcus criceti HS-6</name>
    <dbReference type="NCBI Taxonomy" id="873449"/>
    <lineage>
        <taxon>Bacteria</taxon>
        <taxon>Bacillati</taxon>
        <taxon>Bacillota</taxon>
        <taxon>Bacilli</taxon>
        <taxon>Lactobacillales</taxon>
        <taxon>Streptococcaceae</taxon>
        <taxon>Streptococcus</taxon>
    </lineage>
</organism>
<keyword evidence="1" id="KW-0547">Nucleotide-binding</keyword>
<accession>G5JMH3</accession>
<dbReference type="Pfam" id="PF00271">
    <property type="entry name" value="Helicase_C"/>
    <property type="match status" value="1"/>
</dbReference>
<dbReference type="PANTHER" id="PTHR30580:SF1">
    <property type="entry name" value="COMF OPERON PROTEIN 1"/>
    <property type="match status" value="1"/>
</dbReference>
<evidence type="ECO:0000256" key="4">
    <source>
        <dbReference type="ARBA" id="ARBA00023236"/>
    </source>
</evidence>
<dbReference type="STRING" id="873449.STRCR_0004"/>
<dbReference type="Proteomes" id="UP000004322">
    <property type="component" value="Unassembled WGS sequence"/>
</dbReference>
<keyword evidence="4" id="KW-0742">SOS response</keyword>
<dbReference type="SMART" id="SM00490">
    <property type="entry name" value="HELICc"/>
    <property type="match status" value="1"/>
</dbReference>
<comment type="caution">
    <text evidence="7">The sequence shown here is derived from an EMBL/GenBank/DDBJ whole genome shotgun (WGS) entry which is preliminary data.</text>
</comment>